<keyword evidence="1" id="KW-1133">Transmembrane helix</keyword>
<dbReference type="Proteomes" id="UP000214600">
    <property type="component" value="Unassembled WGS sequence"/>
</dbReference>
<dbReference type="EMBL" id="NKFA01000007">
    <property type="protein sequence ID" value="OXI43860.1"/>
    <property type="molecule type" value="Genomic_DNA"/>
</dbReference>
<proteinExistence type="predicted"/>
<evidence type="ECO:0000313" key="3">
    <source>
        <dbReference type="Proteomes" id="UP000214600"/>
    </source>
</evidence>
<organism evidence="2 3">
    <name type="scientific">Burkholderia aenigmatica</name>
    <dbReference type="NCBI Taxonomy" id="2015348"/>
    <lineage>
        <taxon>Bacteria</taxon>
        <taxon>Pseudomonadati</taxon>
        <taxon>Pseudomonadota</taxon>
        <taxon>Betaproteobacteria</taxon>
        <taxon>Burkholderiales</taxon>
        <taxon>Burkholderiaceae</taxon>
        <taxon>Burkholderia</taxon>
        <taxon>Burkholderia cepacia complex</taxon>
    </lineage>
</organism>
<accession>A0A228INA2</accession>
<dbReference type="RefSeq" id="WP_089451763.1">
    <property type="nucleotide sequence ID" value="NZ_NKFA01000007.1"/>
</dbReference>
<protein>
    <submittedName>
        <fullName evidence="2">Uncharacterized protein</fullName>
    </submittedName>
</protein>
<keyword evidence="1" id="KW-0472">Membrane</keyword>
<comment type="caution">
    <text evidence="2">The sequence shown here is derived from an EMBL/GenBank/DDBJ whole genome shotgun (WGS) entry which is preliminary data.</text>
</comment>
<keyword evidence="1" id="KW-0812">Transmembrane</keyword>
<sequence length="289" mass="31856">MEMLKRAWAGEERLWKVWWFIGAPLFVVNNLVLVLLKSFALRDPLGTPLALFFCILIVLAADWLTWIWVAWRCAPNVDHQFWRRVSRVALIGFVTINMAMGRQDAKEFGDQLIDSTLRSTQPTQIAESAPSVAIPAEPVPAPTVATPAATFTAWDNGLGRAAFLDSHWHAMTPPTGARPDTTYLKYEGTSDVAVVGRDRTTMSPQAFAAYASRHLGGYWPTKPPKSSNFDGHPVWSVLMRSAGQAAGVLFVFGDAQGGTWHVLTVSSVPDEPFMERGLALDEAVLRSAF</sequence>
<feature type="transmembrane region" description="Helical" evidence="1">
    <location>
        <begin position="17"/>
        <end position="36"/>
    </location>
</feature>
<evidence type="ECO:0000256" key="1">
    <source>
        <dbReference type="SAM" id="Phobius"/>
    </source>
</evidence>
<gene>
    <name evidence="2" type="ORF">CFB84_20210</name>
</gene>
<evidence type="ECO:0000313" key="2">
    <source>
        <dbReference type="EMBL" id="OXI43860.1"/>
    </source>
</evidence>
<feature type="transmembrane region" description="Helical" evidence="1">
    <location>
        <begin position="81"/>
        <end position="100"/>
    </location>
</feature>
<feature type="transmembrane region" description="Helical" evidence="1">
    <location>
        <begin position="48"/>
        <end position="69"/>
    </location>
</feature>
<reference evidence="2 3" key="2">
    <citation type="submission" date="2017-08" db="EMBL/GenBank/DDBJ databases">
        <title>WGS of novel Burkholderia cepaca complex species.</title>
        <authorList>
            <person name="Lipuma J."/>
            <person name="Spilker T."/>
        </authorList>
    </citation>
    <scope>NUCLEOTIDE SEQUENCE [LARGE SCALE GENOMIC DNA]</scope>
    <source>
        <strain evidence="2 3">AU17325</strain>
    </source>
</reference>
<name>A0A228INA2_9BURK</name>
<dbReference type="AlphaFoldDB" id="A0A228INA2"/>
<reference evidence="3" key="1">
    <citation type="submission" date="2017-06" db="EMBL/GenBank/DDBJ databases">
        <authorList>
            <person name="LiPuma J."/>
            <person name="Spilker T."/>
        </authorList>
    </citation>
    <scope>NUCLEOTIDE SEQUENCE [LARGE SCALE GENOMIC DNA]</scope>
    <source>
        <strain evidence="3">AU17325</strain>
    </source>
</reference>